<name>A0ABN3LI73_9ACTN</name>
<sequence length="141" mass="14872">MGWDEWEQIKADVAARSETHMQVNAAGAAAGPPDLKTNAHGKGGAVKALVELIRPGLDKAGTHADETTDAAERAFSGWATGSGLADAHEEWALQVKNLKARLAGDQAALSSTRRDFQYVDHGVYSGLAGIDVPTPDPRRDA</sequence>
<dbReference type="RefSeq" id="WP_344357430.1">
    <property type="nucleotide sequence ID" value="NZ_BAAASR010000006.1"/>
</dbReference>
<reference evidence="1 2" key="1">
    <citation type="journal article" date="2019" name="Int. J. Syst. Evol. Microbiol.">
        <title>The Global Catalogue of Microorganisms (GCM) 10K type strain sequencing project: providing services to taxonomists for standard genome sequencing and annotation.</title>
        <authorList>
            <consortium name="The Broad Institute Genomics Platform"/>
            <consortium name="The Broad Institute Genome Sequencing Center for Infectious Disease"/>
            <person name="Wu L."/>
            <person name="Ma J."/>
        </authorList>
    </citation>
    <scope>NUCLEOTIDE SEQUENCE [LARGE SCALE GENOMIC DNA]</scope>
    <source>
        <strain evidence="1 2">JCM 5062</strain>
    </source>
</reference>
<proteinExistence type="predicted"/>
<evidence type="ECO:0000313" key="1">
    <source>
        <dbReference type="EMBL" id="GAA2483315.1"/>
    </source>
</evidence>
<evidence type="ECO:0000313" key="2">
    <source>
        <dbReference type="Proteomes" id="UP001499942"/>
    </source>
</evidence>
<organism evidence="1 2">
    <name type="scientific">Streptomyces gobitricini</name>
    <dbReference type="NCBI Taxonomy" id="68211"/>
    <lineage>
        <taxon>Bacteria</taxon>
        <taxon>Bacillati</taxon>
        <taxon>Actinomycetota</taxon>
        <taxon>Actinomycetes</taxon>
        <taxon>Kitasatosporales</taxon>
        <taxon>Streptomycetaceae</taxon>
        <taxon>Streptomyces</taxon>
    </lineage>
</organism>
<keyword evidence="2" id="KW-1185">Reference proteome</keyword>
<gene>
    <name evidence="1" type="ORF">GCM10010393_12630</name>
</gene>
<dbReference type="EMBL" id="BAAASR010000006">
    <property type="protein sequence ID" value="GAA2483315.1"/>
    <property type="molecule type" value="Genomic_DNA"/>
</dbReference>
<dbReference type="Proteomes" id="UP001499942">
    <property type="component" value="Unassembled WGS sequence"/>
</dbReference>
<accession>A0ABN3LI73</accession>
<comment type="caution">
    <text evidence="1">The sequence shown here is derived from an EMBL/GenBank/DDBJ whole genome shotgun (WGS) entry which is preliminary data.</text>
</comment>
<protein>
    <submittedName>
        <fullName evidence="1">Uncharacterized protein</fullName>
    </submittedName>
</protein>